<dbReference type="PANTHER" id="PTHR13017">
    <property type="entry name" value="5-FORMYLTETRAHYDROFOLATE CYCLO-LIGASE-RELATED"/>
    <property type="match status" value="1"/>
</dbReference>
<dbReference type="Gene3D" id="3.40.50.10420">
    <property type="entry name" value="NagB/RpiA/CoA transferase-like"/>
    <property type="match status" value="1"/>
</dbReference>
<reference evidence="1 2" key="1">
    <citation type="submission" date="2016-02" db="EMBL/GenBank/DDBJ databases">
        <title>Draft genome sequence of Thermodesulfatator sp. S606.</title>
        <authorList>
            <person name="Lai Q."/>
            <person name="Cao J."/>
            <person name="Dupont S."/>
            <person name="Shao Z."/>
            <person name="Jebbar M."/>
            <person name="Alain K."/>
        </authorList>
    </citation>
    <scope>NUCLEOTIDE SEQUENCE [LARGE SCALE GENOMIC DNA]</scope>
    <source>
        <strain evidence="1 2">S606</strain>
    </source>
</reference>
<evidence type="ECO:0000313" key="2">
    <source>
        <dbReference type="Proteomes" id="UP000076964"/>
    </source>
</evidence>
<dbReference type="GO" id="GO:0005737">
    <property type="term" value="C:cytoplasm"/>
    <property type="evidence" value="ECO:0007669"/>
    <property type="project" value="TreeGrafter"/>
</dbReference>
<name>A0A177EA62_9BACT</name>
<protein>
    <recommendedName>
        <fullName evidence="3">5-formyltetrahydrofolate cyclo-ligase</fullName>
    </recommendedName>
</protein>
<dbReference type="Pfam" id="PF01812">
    <property type="entry name" value="5-FTHF_cyc-lig"/>
    <property type="match status" value="1"/>
</dbReference>
<evidence type="ECO:0008006" key="3">
    <source>
        <dbReference type="Google" id="ProtNLM"/>
    </source>
</evidence>
<dbReference type="InterPro" id="IPR037171">
    <property type="entry name" value="NagB/RpiA_transferase-like"/>
</dbReference>
<comment type="caution">
    <text evidence="1">The sequence shown here is derived from an EMBL/GenBank/DDBJ whole genome shotgun (WGS) entry which is preliminary data.</text>
</comment>
<keyword evidence="2" id="KW-1185">Reference proteome</keyword>
<gene>
    <name evidence="1" type="ORF">TH606_00030</name>
</gene>
<dbReference type="STRING" id="1795632.TH606_00030"/>
<dbReference type="EMBL" id="LSFI01000001">
    <property type="protein sequence ID" value="OAG28688.1"/>
    <property type="molecule type" value="Genomic_DNA"/>
</dbReference>
<dbReference type="InterPro" id="IPR002698">
    <property type="entry name" value="FTHF_cligase"/>
</dbReference>
<evidence type="ECO:0000313" key="1">
    <source>
        <dbReference type="EMBL" id="OAG28688.1"/>
    </source>
</evidence>
<dbReference type="OrthoDB" id="9801938at2"/>
<organism evidence="1 2">
    <name type="scientific">Thermodesulfatator autotrophicus</name>
    <dbReference type="NCBI Taxonomy" id="1795632"/>
    <lineage>
        <taxon>Bacteria</taxon>
        <taxon>Pseudomonadati</taxon>
        <taxon>Thermodesulfobacteriota</taxon>
        <taxon>Thermodesulfobacteria</taxon>
        <taxon>Thermodesulfobacteriales</taxon>
        <taxon>Thermodesulfatatoraceae</taxon>
        <taxon>Thermodesulfatator</taxon>
    </lineage>
</organism>
<dbReference type="Proteomes" id="UP000076964">
    <property type="component" value="Unassembled WGS sequence"/>
</dbReference>
<dbReference type="RefSeq" id="WP_068540334.1">
    <property type="nucleotide sequence ID" value="NZ_LSFI01000001.1"/>
</dbReference>
<dbReference type="InterPro" id="IPR024185">
    <property type="entry name" value="FTHF_cligase-like_sf"/>
</dbReference>
<accession>A0A177EA62</accession>
<dbReference type="PANTHER" id="PTHR13017:SF0">
    <property type="entry name" value="METHENYLTETRAHYDROFOLATE SYNTHASE DOMAIN-CONTAINING PROTEIN"/>
    <property type="match status" value="1"/>
</dbReference>
<sequence>MSKESLAKIKHEKKILREKIWELLSEKGVARFPGAFGRIPNFVGAEVAAEKAAETEAFRKARFIKANPDSPQLPLRVKALFEGKTIFMAVPKLKAEKPFLRLDPQKLKVHPLRAATIKGAFKYGEPVSPEDMPEIDLVITGCVAVTRRGKRLGKGGGFADLELAILAHFAKISPETPVLTTIHPLQVVEEIPLEEHDFSVDIIATPEEVIYAEGPKRFVDRIIWEALSEDKLKAIPVLKYLRARENVSRETK</sequence>
<dbReference type="AlphaFoldDB" id="A0A177EA62"/>
<dbReference type="SUPFAM" id="SSF100950">
    <property type="entry name" value="NagB/RpiA/CoA transferase-like"/>
    <property type="match status" value="1"/>
</dbReference>
<proteinExistence type="predicted"/>